<proteinExistence type="predicted"/>
<sequence length="277" mass="27321">MSLYLGIDGGGTGCRAAIADAAGRVLGRGQGGPANINSDPFGAVTSVLAAATAAMAQAGASPADLTAVLGLAGGGMQDAARAMQARLPFARSLVVNDAVTAARGALGADDGILVAVGTGSVLAVQRGGHLRQIGGRGFLMGDEGSGAVLGRTLLARAMRAGDGLVPDTPLLSALRDEFGGFEGIIAFGTSAAPARFAELAPRLVASDDPAARAILDQAVAQIGDAVRVLQDGDRLPVVCTGGLGPFYAAALAADWPVVPARGTGVDGALDMARAWAP</sequence>
<dbReference type="RefSeq" id="WP_139598969.1">
    <property type="nucleotide sequence ID" value="NZ_VDDC01000024.1"/>
</dbReference>
<dbReference type="Proteomes" id="UP000304880">
    <property type="component" value="Unassembled WGS sequence"/>
</dbReference>
<evidence type="ECO:0000313" key="3">
    <source>
        <dbReference type="Proteomes" id="UP000304880"/>
    </source>
</evidence>
<dbReference type="EMBL" id="VDDC01000024">
    <property type="protein sequence ID" value="TNH38710.1"/>
    <property type="molecule type" value="Genomic_DNA"/>
</dbReference>
<keyword evidence="3" id="KW-1185">Reference proteome</keyword>
<dbReference type="InterPro" id="IPR043129">
    <property type="entry name" value="ATPase_NBD"/>
</dbReference>
<name>A0A5C4R459_9RHOB</name>
<dbReference type="Gene3D" id="3.30.420.40">
    <property type="match status" value="2"/>
</dbReference>
<evidence type="ECO:0000313" key="2">
    <source>
        <dbReference type="EMBL" id="TNH38710.1"/>
    </source>
</evidence>
<dbReference type="PANTHER" id="PTHR43190:SF3">
    <property type="entry name" value="N-ACETYL-D-GLUCOSAMINE KINASE"/>
    <property type="match status" value="1"/>
</dbReference>
<dbReference type="CDD" id="cd24082">
    <property type="entry name" value="ASKHA_NBD_GspK-like"/>
    <property type="match status" value="1"/>
</dbReference>
<dbReference type="InterPro" id="IPR052519">
    <property type="entry name" value="Euk-type_GlcNAc_Kinase"/>
</dbReference>
<gene>
    <name evidence="2" type="ORF">FHD67_13250</name>
</gene>
<dbReference type="SUPFAM" id="SSF53067">
    <property type="entry name" value="Actin-like ATPase domain"/>
    <property type="match status" value="2"/>
</dbReference>
<evidence type="ECO:0000259" key="1">
    <source>
        <dbReference type="Pfam" id="PF01869"/>
    </source>
</evidence>
<dbReference type="AlphaFoldDB" id="A0A5C4R459"/>
<reference evidence="2 3" key="1">
    <citation type="submission" date="2019-06" db="EMBL/GenBank/DDBJ databases">
        <authorList>
            <person name="Li J."/>
        </authorList>
    </citation>
    <scope>NUCLEOTIDE SEQUENCE [LARGE SCALE GENOMIC DNA]</scope>
    <source>
        <strain evidence="2 3">CGMCC 1.8012</strain>
    </source>
</reference>
<organism evidence="2 3">
    <name type="scientific">Paracoccus haeundaensis</name>
    <dbReference type="NCBI Taxonomy" id="225362"/>
    <lineage>
        <taxon>Bacteria</taxon>
        <taxon>Pseudomonadati</taxon>
        <taxon>Pseudomonadota</taxon>
        <taxon>Alphaproteobacteria</taxon>
        <taxon>Rhodobacterales</taxon>
        <taxon>Paracoccaceae</taxon>
        <taxon>Paracoccus</taxon>
    </lineage>
</organism>
<accession>A0A5C4R459</accession>
<protein>
    <submittedName>
        <fullName evidence="2">ATPase</fullName>
    </submittedName>
</protein>
<dbReference type="Pfam" id="PF01869">
    <property type="entry name" value="BcrAD_BadFG"/>
    <property type="match status" value="1"/>
</dbReference>
<comment type="caution">
    <text evidence="2">The sequence shown here is derived from an EMBL/GenBank/DDBJ whole genome shotgun (WGS) entry which is preliminary data.</text>
</comment>
<feature type="domain" description="ATPase BadF/BadG/BcrA/BcrD type" evidence="1">
    <location>
        <begin position="5"/>
        <end position="243"/>
    </location>
</feature>
<dbReference type="PANTHER" id="PTHR43190">
    <property type="entry name" value="N-ACETYL-D-GLUCOSAMINE KINASE"/>
    <property type="match status" value="1"/>
</dbReference>
<dbReference type="InterPro" id="IPR002731">
    <property type="entry name" value="ATPase_BadF"/>
</dbReference>